<comment type="caution">
    <text evidence="1">The sequence shown here is derived from an EMBL/GenBank/DDBJ whole genome shotgun (WGS) entry which is preliminary data.</text>
</comment>
<proteinExistence type="predicted"/>
<evidence type="ECO:0000313" key="2">
    <source>
        <dbReference type="Proteomes" id="UP000031670"/>
    </source>
</evidence>
<organism evidence="1 2">
    <name type="scientific">Vibrio ishigakensis</name>
    <dbReference type="NCBI Taxonomy" id="1481914"/>
    <lineage>
        <taxon>Bacteria</taxon>
        <taxon>Pseudomonadati</taxon>
        <taxon>Pseudomonadota</taxon>
        <taxon>Gammaproteobacteria</taxon>
        <taxon>Vibrionales</taxon>
        <taxon>Vibrionaceae</taxon>
        <taxon>Vibrio</taxon>
    </lineage>
</organism>
<gene>
    <name evidence="1" type="ORF">JCM19232_4953</name>
</gene>
<evidence type="ECO:0000313" key="1">
    <source>
        <dbReference type="EMBL" id="GAM65453.1"/>
    </source>
</evidence>
<reference evidence="1 2" key="1">
    <citation type="submission" date="2015-01" db="EMBL/GenBank/DDBJ databases">
        <title>Vibrio sp. C5 JCM 19232 whole genome shotgun sequence.</title>
        <authorList>
            <person name="Sawabe T."/>
            <person name="Meirelles P."/>
            <person name="Feng G."/>
            <person name="Sayaka M."/>
            <person name="Hattori M."/>
            <person name="Ohkuma M."/>
        </authorList>
    </citation>
    <scope>NUCLEOTIDE SEQUENCE [LARGE SCALE GENOMIC DNA]</scope>
    <source>
        <strain evidence="1 2">JCM19232</strain>
    </source>
</reference>
<dbReference type="Proteomes" id="UP000031670">
    <property type="component" value="Unassembled WGS sequence"/>
</dbReference>
<sequence length="56" mass="6608">MLVHSYRSIDEEERALVVEEALSKKLLPEEQEPEESDKSFLEKLKELEKLNTGKEY</sequence>
<reference evidence="1 2" key="2">
    <citation type="submission" date="2015-01" db="EMBL/GenBank/DDBJ databases">
        <authorList>
            <consortium name="NBRP consortium"/>
            <person name="Sawabe T."/>
            <person name="Meirelles P."/>
            <person name="Feng G."/>
            <person name="Sayaka M."/>
            <person name="Hattori M."/>
            <person name="Ohkuma M."/>
        </authorList>
    </citation>
    <scope>NUCLEOTIDE SEQUENCE [LARGE SCALE GENOMIC DNA]</scope>
    <source>
        <strain evidence="1 2">JCM19232</strain>
    </source>
</reference>
<dbReference type="EMBL" id="BBSA01000020">
    <property type="protein sequence ID" value="GAM65453.1"/>
    <property type="molecule type" value="Genomic_DNA"/>
</dbReference>
<protein>
    <submittedName>
        <fullName evidence="1">Uncharacterized protein</fullName>
    </submittedName>
</protein>
<dbReference type="AlphaFoldDB" id="A0A0B8PQQ3"/>
<name>A0A0B8PQQ3_9VIBR</name>
<accession>A0A0B8PQQ3</accession>